<dbReference type="GO" id="GO:0003677">
    <property type="term" value="F:DNA binding"/>
    <property type="evidence" value="ECO:0007669"/>
    <property type="project" value="UniProtKB-KW"/>
</dbReference>
<dbReference type="CDD" id="cd05013">
    <property type="entry name" value="SIS_RpiR"/>
    <property type="match status" value="1"/>
</dbReference>
<dbReference type="Pfam" id="PF01380">
    <property type="entry name" value="SIS"/>
    <property type="match status" value="1"/>
</dbReference>
<keyword evidence="3" id="KW-0804">Transcription</keyword>
<sequence length="328" mass="36419">MTEPLDPKASASPEPGASALAKKKRAPRSHKADEQPESVIARIRWSRPYLNPALRRIAEYILKNPEQVKSISIKDLALLCQVSESTITRFVRDVNVVNFQQLKIRIAEELSKSSTTPVADMERRHVYEDISPTDDTSLVVDKISGRYIKTISDTMNGLNTREVERAVDAINACDFIVFFALGSSNLAAENAIMRFMRVGKTCQFFHDFTLRQISATTLNERSLAIGISNSGRTITTTNALKEAKARGATTICITSFPESPIVSYADIKLFTPTVNAALGSADYHESMVSKIAQLHVIDVLYSCFAVRNYDKSIDALERSEVYATSTRE</sequence>
<dbReference type="InterPro" id="IPR036388">
    <property type="entry name" value="WH-like_DNA-bd_sf"/>
</dbReference>
<evidence type="ECO:0000313" key="7">
    <source>
        <dbReference type="EMBL" id="RBP18130.1"/>
    </source>
</evidence>
<dbReference type="InterPro" id="IPR001347">
    <property type="entry name" value="SIS_dom"/>
</dbReference>
<reference evidence="7 8" key="1">
    <citation type="submission" date="2018-06" db="EMBL/GenBank/DDBJ databases">
        <title>Genomic Encyclopedia of Type Strains, Phase IV (KMG-IV): sequencing the most valuable type-strain genomes for metagenomic binning, comparative biology and taxonomic classification.</title>
        <authorList>
            <person name="Goeker M."/>
        </authorList>
    </citation>
    <scope>NUCLEOTIDE SEQUENCE [LARGE SCALE GENOMIC DNA]</scope>
    <source>
        <strain evidence="7 8">DSM 24875</strain>
    </source>
</reference>
<dbReference type="RefSeq" id="WP_113887204.1">
    <property type="nucleotide sequence ID" value="NZ_QNRK01000001.1"/>
</dbReference>
<evidence type="ECO:0000256" key="4">
    <source>
        <dbReference type="SAM" id="MobiDB-lite"/>
    </source>
</evidence>
<dbReference type="GO" id="GO:0097367">
    <property type="term" value="F:carbohydrate derivative binding"/>
    <property type="evidence" value="ECO:0007669"/>
    <property type="project" value="InterPro"/>
</dbReference>
<evidence type="ECO:0000313" key="8">
    <source>
        <dbReference type="Proteomes" id="UP000253529"/>
    </source>
</evidence>
<dbReference type="EMBL" id="QNRK01000001">
    <property type="protein sequence ID" value="RBP18130.1"/>
    <property type="molecule type" value="Genomic_DNA"/>
</dbReference>
<name>A0A366FVR5_9HYPH</name>
<dbReference type="Gene3D" id="1.10.10.10">
    <property type="entry name" value="Winged helix-like DNA-binding domain superfamily/Winged helix DNA-binding domain"/>
    <property type="match status" value="1"/>
</dbReference>
<evidence type="ECO:0000259" key="6">
    <source>
        <dbReference type="PROSITE" id="PS51464"/>
    </source>
</evidence>
<dbReference type="OrthoDB" id="8582409at2"/>
<keyword evidence="2" id="KW-0238">DNA-binding</keyword>
<dbReference type="InterPro" id="IPR000281">
    <property type="entry name" value="HTH_RpiR"/>
</dbReference>
<dbReference type="GO" id="GO:1901135">
    <property type="term" value="P:carbohydrate derivative metabolic process"/>
    <property type="evidence" value="ECO:0007669"/>
    <property type="project" value="InterPro"/>
</dbReference>
<dbReference type="SUPFAM" id="SSF46689">
    <property type="entry name" value="Homeodomain-like"/>
    <property type="match status" value="1"/>
</dbReference>
<keyword evidence="1" id="KW-0805">Transcription regulation</keyword>
<dbReference type="SUPFAM" id="SSF53697">
    <property type="entry name" value="SIS domain"/>
    <property type="match status" value="1"/>
</dbReference>
<gene>
    <name evidence="7" type="ORF">DFR50_10172</name>
</gene>
<comment type="caution">
    <text evidence="7">The sequence shown here is derived from an EMBL/GenBank/DDBJ whole genome shotgun (WGS) entry which is preliminary data.</text>
</comment>
<dbReference type="GO" id="GO:0003700">
    <property type="term" value="F:DNA-binding transcription factor activity"/>
    <property type="evidence" value="ECO:0007669"/>
    <property type="project" value="InterPro"/>
</dbReference>
<evidence type="ECO:0000256" key="2">
    <source>
        <dbReference type="ARBA" id="ARBA00023125"/>
    </source>
</evidence>
<evidence type="ECO:0000256" key="1">
    <source>
        <dbReference type="ARBA" id="ARBA00023015"/>
    </source>
</evidence>
<dbReference type="InterPro" id="IPR009057">
    <property type="entry name" value="Homeodomain-like_sf"/>
</dbReference>
<dbReference type="PANTHER" id="PTHR30514">
    <property type="entry name" value="GLUCOKINASE"/>
    <property type="match status" value="1"/>
</dbReference>
<dbReference type="PROSITE" id="PS51071">
    <property type="entry name" value="HTH_RPIR"/>
    <property type="match status" value="1"/>
</dbReference>
<dbReference type="InterPro" id="IPR046348">
    <property type="entry name" value="SIS_dom_sf"/>
</dbReference>
<feature type="domain" description="SIS" evidence="6">
    <location>
        <begin position="166"/>
        <end position="310"/>
    </location>
</feature>
<dbReference type="AlphaFoldDB" id="A0A366FVR5"/>
<protein>
    <submittedName>
        <fullName evidence="7">RpiR family transcriptional regulator</fullName>
    </submittedName>
</protein>
<accession>A0A366FVR5</accession>
<dbReference type="Pfam" id="PF01418">
    <property type="entry name" value="HTH_6"/>
    <property type="match status" value="1"/>
</dbReference>
<dbReference type="InterPro" id="IPR035472">
    <property type="entry name" value="RpiR-like_SIS"/>
</dbReference>
<evidence type="ECO:0000256" key="3">
    <source>
        <dbReference type="ARBA" id="ARBA00023163"/>
    </source>
</evidence>
<organism evidence="7 8">
    <name type="scientific">Roseiarcus fermentans</name>
    <dbReference type="NCBI Taxonomy" id="1473586"/>
    <lineage>
        <taxon>Bacteria</taxon>
        <taxon>Pseudomonadati</taxon>
        <taxon>Pseudomonadota</taxon>
        <taxon>Alphaproteobacteria</taxon>
        <taxon>Hyphomicrobiales</taxon>
        <taxon>Roseiarcaceae</taxon>
        <taxon>Roseiarcus</taxon>
    </lineage>
</organism>
<proteinExistence type="predicted"/>
<keyword evidence="8" id="KW-1185">Reference proteome</keyword>
<dbReference type="Gene3D" id="3.40.50.10490">
    <property type="entry name" value="Glucose-6-phosphate isomerase like protein, domain 1"/>
    <property type="match status" value="1"/>
</dbReference>
<dbReference type="PROSITE" id="PS51464">
    <property type="entry name" value="SIS"/>
    <property type="match status" value="1"/>
</dbReference>
<dbReference type="PANTHER" id="PTHR30514:SF1">
    <property type="entry name" value="HTH-TYPE TRANSCRIPTIONAL REGULATOR HEXR-RELATED"/>
    <property type="match status" value="1"/>
</dbReference>
<evidence type="ECO:0000259" key="5">
    <source>
        <dbReference type="PROSITE" id="PS51071"/>
    </source>
</evidence>
<dbReference type="Proteomes" id="UP000253529">
    <property type="component" value="Unassembled WGS sequence"/>
</dbReference>
<feature type="domain" description="HTH rpiR-type" evidence="5">
    <location>
        <begin position="37"/>
        <end position="113"/>
    </location>
</feature>
<feature type="region of interest" description="Disordered" evidence="4">
    <location>
        <begin position="1"/>
        <end position="36"/>
    </location>
</feature>
<dbReference type="InterPro" id="IPR047640">
    <property type="entry name" value="RpiR-like"/>
</dbReference>